<feature type="chain" id="PRO_5030817550" description="Secreted protein" evidence="2">
    <location>
        <begin position="17"/>
        <end position="118"/>
    </location>
</feature>
<gene>
    <name evidence="3" type="ORF">APUU_31209S</name>
</gene>
<evidence type="ECO:0000313" key="3">
    <source>
        <dbReference type="EMBL" id="BCS22984.1"/>
    </source>
</evidence>
<feature type="signal peptide" evidence="2">
    <location>
        <begin position="1"/>
        <end position="16"/>
    </location>
</feature>
<protein>
    <recommendedName>
        <fullName evidence="5">Secreted protein</fullName>
    </recommendedName>
</protein>
<reference evidence="3" key="2">
    <citation type="submission" date="2021-02" db="EMBL/GenBank/DDBJ databases">
        <title>Aspergillus puulaauensis MK2 genome sequence.</title>
        <authorList>
            <person name="Futagami T."/>
            <person name="Mori K."/>
            <person name="Kadooka C."/>
            <person name="Tanaka T."/>
        </authorList>
    </citation>
    <scope>NUCLEOTIDE SEQUENCE</scope>
    <source>
        <strain evidence="3">MK2</strain>
    </source>
</reference>
<keyword evidence="2" id="KW-0732">Signal</keyword>
<dbReference type="KEGG" id="apuu:APUU_31209S"/>
<accession>A0A7R7XKL4</accession>
<dbReference type="RefSeq" id="XP_041555178.1">
    <property type="nucleotide sequence ID" value="XM_041702388.1"/>
</dbReference>
<reference evidence="3" key="1">
    <citation type="submission" date="2021-01" db="EMBL/GenBank/DDBJ databases">
        <authorList>
            <consortium name="Aspergillus puulaauensis MK2 genome sequencing consortium"/>
            <person name="Kazuki M."/>
            <person name="Futagami T."/>
        </authorList>
    </citation>
    <scope>NUCLEOTIDE SEQUENCE</scope>
    <source>
        <strain evidence="3">MK2</strain>
    </source>
</reference>
<organism evidence="3 4">
    <name type="scientific">Aspergillus puulaauensis</name>
    <dbReference type="NCBI Taxonomy" id="1220207"/>
    <lineage>
        <taxon>Eukaryota</taxon>
        <taxon>Fungi</taxon>
        <taxon>Dikarya</taxon>
        <taxon>Ascomycota</taxon>
        <taxon>Pezizomycotina</taxon>
        <taxon>Eurotiomycetes</taxon>
        <taxon>Eurotiomycetidae</taxon>
        <taxon>Eurotiales</taxon>
        <taxon>Aspergillaceae</taxon>
        <taxon>Aspergillus</taxon>
    </lineage>
</organism>
<feature type="region of interest" description="Disordered" evidence="1">
    <location>
        <begin position="19"/>
        <end position="75"/>
    </location>
</feature>
<proteinExistence type="predicted"/>
<keyword evidence="4" id="KW-1185">Reference proteome</keyword>
<dbReference type="AlphaFoldDB" id="A0A7R7XKL4"/>
<dbReference type="Proteomes" id="UP000654913">
    <property type="component" value="Chromosome 3"/>
</dbReference>
<evidence type="ECO:0008006" key="5">
    <source>
        <dbReference type="Google" id="ProtNLM"/>
    </source>
</evidence>
<evidence type="ECO:0000256" key="2">
    <source>
        <dbReference type="SAM" id="SignalP"/>
    </source>
</evidence>
<name>A0A7R7XKL4_9EURO</name>
<dbReference type="GeneID" id="64972989"/>
<feature type="compositionally biased region" description="Low complexity" evidence="1">
    <location>
        <begin position="19"/>
        <end position="49"/>
    </location>
</feature>
<dbReference type="EMBL" id="AP024445">
    <property type="protein sequence ID" value="BCS22984.1"/>
    <property type="molecule type" value="Genomic_DNA"/>
</dbReference>
<evidence type="ECO:0000256" key="1">
    <source>
        <dbReference type="SAM" id="MobiDB-lite"/>
    </source>
</evidence>
<sequence>MKLILLGASWLALAAATPIDPSAAPAPTPASTVAAPETTTTTAPATQTSVEISETPKAELDNLCTAGDDKSKSDSLSLSSILSLGKLEECAGNTLGDKPVSGVLGGVGSLLGGGKKDD</sequence>
<evidence type="ECO:0000313" key="4">
    <source>
        <dbReference type="Proteomes" id="UP000654913"/>
    </source>
</evidence>